<sequence length="338" mass="36039">MNETPAGRPTLETVARAAGASRATVSRVVNGSTTVRPDVAESIRRAIADLGYVPNPAARSLVTQRTDSIALILPESATRVFSDDAFFPGVIRGVGEVLEKADKQLVLLLASTQSSHDRILRYVHGRTVDGVVLASMHGADTLPEELRAAGVPVVTSGRPLGEATVPYIDVEHASGVEAAMRHLVGLGRRRIATIAGPQDMVAGRERLAGYLSGLEALPGAVPLVEEGDFMRQSGIDAMERLLERDPDIDGVFAASDLMADGALRTLRRLGRRVPDDVAVIGFDDVEAARFTDPPLTTVHQPIHEIGTRLAEQILRLVAGEEVEASVVLPTHLVVRESA</sequence>
<dbReference type="InterPro" id="IPR010982">
    <property type="entry name" value="Lambda_DNA-bd_dom_sf"/>
</dbReference>
<name>A0A1J4N4B1_9ACTN</name>
<reference evidence="6" key="1">
    <citation type="submission" date="2016-10" db="EMBL/GenBank/DDBJ databases">
        <title>Draft Genome Sequence of Nocardioides luteus Strain BAFB, an Alkane-Degrading Bacterium Isolated from JP-7 Polluted Soil.</title>
        <authorList>
            <person name="Brown L."/>
            <person name="Ruiz O.N."/>
            <person name="Gunasekera T."/>
        </authorList>
    </citation>
    <scope>NUCLEOTIDE SEQUENCE [LARGE SCALE GENOMIC DNA]</scope>
    <source>
        <strain evidence="6">BAFB</strain>
    </source>
</reference>
<dbReference type="SUPFAM" id="SSF53822">
    <property type="entry name" value="Periplasmic binding protein-like I"/>
    <property type="match status" value="1"/>
</dbReference>
<gene>
    <name evidence="6" type="ORF">UG56_012710</name>
</gene>
<keyword evidence="2" id="KW-0238">DNA-binding</keyword>
<proteinExistence type="predicted"/>
<evidence type="ECO:0000259" key="5">
    <source>
        <dbReference type="PROSITE" id="PS50943"/>
    </source>
</evidence>
<dbReference type="InterPro" id="IPR000843">
    <property type="entry name" value="HTH_LacI"/>
</dbReference>
<evidence type="ECO:0000256" key="3">
    <source>
        <dbReference type="ARBA" id="ARBA00023163"/>
    </source>
</evidence>
<dbReference type="GO" id="GO:0003700">
    <property type="term" value="F:DNA-binding transcription factor activity"/>
    <property type="evidence" value="ECO:0007669"/>
    <property type="project" value="TreeGrafter"/>
</dbReference>
<dbReference type="OrthoDB" id="4268837at2"/>
<dbReference type="Gene3D" id="3.40.50.2300">
    <property type="match status" value="2"/>
</dbReference>
<dbReference type="Gene3D" id="1.10.260.40">
    <property type="entry name" value="lambda repressor-like DNA-binding domains"/>
    <property type="match status" value="1"/>
</dbReference>
<dbReference type="InterPro" id="IPR028082">
    <property type="entry name" value="Peripla_BP_I"/>
</dbReference>
<dbReference type="PANTHER" id="PTHR30146">
    <property type="entry name" value="LACI-RELATED TRANSCRIPTIONAL REPRESSOR"/>
    <property type="match status" value="1"/>
</dbReference>
<keyword evidence="7" id="KW-1185">Reference proteome</keyword>
<organism evidence="6 7">
    <name type="scientific">Nocardioides luteus</name>
    <dbReference type="NCBI Taxonomy" id="1844"/>
    <lineage>
        <taxon>Bacteria</taxon>
        <taxon>Bacillati</taxon>
        <taxon>Actinomycetota</taxon>
        <taxon>Actinomycetes</taxon>
        <taxon>Propionibacteriales</taxon>
        <taxon>Nocardioidaceae</taxon>
        <taxon>Nocardioides</taxon>
    </lineage>
</organism>
<dbReference type="SMART" id="SM00354">
    <property type="entry name" value="HTH_LACI"/>
    <property type="match status" value="1"/>
</dbReference>
<accession>A0A1J4N4B1</accession>
<dbReference type="Proteomes" id="UP000033772">
    <property type="component" value="Unassembled WGS sequence"/>
</dbReference>
<evidence type="ECO:0000313" key="7">
    <source>
        <dbReference type="Proteomes" id="UP000033772"/>
    </source>
</evidence>
<evidence type="ECO:0000313" key="6">
    <source>
        <dbReference type="EMBL" id="OIJ26346.1"/>
    </source>
</evidence>
<comment type="caution">
    <text evidence="6">The sequence shown here is derived from an EMBL/GenBank/DDBJ whole genome shotgun (WGS) entry which is preliminary data.</text>
</comment>
<dbReference type="AlphaFoldDB" id="A0A1J4N4B1"/>
<protein>
    <submittedName>
        <fullName evidence="6">LacI family transcriptional regulator</fullName>
    </submittedName>
</protein>
<dbReference type="EMBL" id="JZDQ02000016">
    <property type="protein sequence ID" value="OIJ26346.1"/>
    <property type="molecule type" value="Genomic_DNA"/>
</dbReference>
<dbReference type="Pfam" id="PF13377">
    <property type="entry name" value="Peripla_BP_3"/>
    <property type="match status" value="1"/>
</dbReference>
<dbReference type="STRING" id="1844.UG56_012710"/>
<dbReference type="InterPro" id="IPR046335">
    <property type="entry name" value="LacI/GalR-like_sensor"/>
</dbReference>
<dbReference type="CDD" id="cd06267">
    <property type="entry name" value="PBP1_LacI_sugar_binding-like"/>
    <property type="match status" value="1"/>
</dbReference>
<dbReference type="CDD" id="cd01392">
    <property type="entry name" value="HTH_LacI"/>
    <property type="match status" value="1"/>
</dbReference>
<evidence type="ECO:0000256" key="1">
    <source>
        <dbReference type="ARBA" id="ARBA00023015"/>
    </source>
</evidence>
<keyword evidence="1" id="KW-0805">Transcription regulation</keyword>
<feature type="domain" description="HTH lacI-type" evidence="4">
    <location>
        <begin position="9"/>
        <end position="63"/>
    </location>
</feature>
<dbReference type="PROSITE" id="PS50943">
    <property type="entry name" value="HTH_CROC1"/>
    <property type="match status" value="1"/>
</dbReference>
<evidence type="ECO:0000256" key="2">
    <source>
        <dbReference type="ARBA" id="ARBA00023125"/>
    </source>
</evidence>
<feature type="domain" description="HTH cro/C1-type" evidence="5">
    <location>
        <begin position="10"/>
        <end position="53"/>
    </location>
</feature>
<evidence type="ECO:0000259" key="4">
    <source>
        <dbReference type="PROSITE" id="PS50932"/>
    </source>
</evidence>
<keyword evidence="3" id="KW-0804">Transcription</keyword>
<dbReference type="InterPro" id="IPR001387">
    <property type="entry name" value="Cro/C1-type_HTH"/>
</dbReference>
<dbReference type="PANTHER" id="PTHR30146:SF109">
    <property type="entry name" value="HTH-TYPE TRANSCRIPTIONAL REGULATOR GALS"/>
    <property type="match status" value="1"/>
</dbReference>
<dbReference type="SUPFAM" id="SSF47413">
    <property type="entry name" value="lambda repressor-like DNA-binding domains"/>
    <property type="match status" value="1"/>
</dbReference>
<dbReference type="RefSeq" id="WP_045548550.1">
    <property type="nucleotide sequence ID" value="NZ_JZDQ02000016.1"/>
</dbReference>
<dbReference type="Pfam" id="PF00356">
    <property type="entry name" value="LacI"/>
    <property type="match status" value="1"/>
</dbReference>
<dbReference type="GO" id="GO:0000976">
    <property type="term" value="F:transcription cis-regulatory region binding"/>
    <property type="evidence" value="ECO:0007669"/>
    <property type="project" value="TreeGrafter"/>
</dbReference>
<dbReference type="PROSITE" id="PS50932">
    <property type="entry name" value="HTH_LACI_2"/>
    <property type="match status" value="1"/>
</dbReference>